<dbReference type="EMBL" id="CAKOGL010000024">
    <property type="protein sequence ID" value="CAH2101791.1"/>
    <property type="molecule type" value="Genomic_DNA"/>
</dbReference>
<feature type="region of interest" description="Disordered" evidence="1">
    <location>
        <begin position="64"/>
        <end position="115"/>
    </location>
</feature>
<evidence type="ECO:0000256" key="1">
    <source>
        <dbReference type="SAM" id="MobiDB-lite"/>
    </source>
</evidence>
<keyword evidence="3" id="KW-1185">Reference proteome</keyword>
<gene>
    <name evidence="2" type="ORF">EEDITHA_LOCUS16510</name>
</gene>
<dbReference type="AlphaFoldDB" id="A0AAU9UQG8"/>
<organism evidence="2 3">
    <name type="scientific">Euphydryas editha</name>
    <name type="common">Edith's checkerspot</name>
    <dbReference type="NCBI Taxonomy" id="104508"/>
    <lineage>
        <taxon>Eukaryota</taxon>
        <taxon>Metazoa</taxon>
        <taxon>Ecdysozoa</taxon>
        <taxon>Arthropoda</taxon>
        <taxon>Hexapoda</taxon>
        <taxon>Insecta</taxon>
        <taxon>Pterygota</taxon>
        <taxon>Neoptera</taxon>
        <taxon>Endopterygota</taxon>
        <taxon>Lepidoptera</taxon>
        <taxon>Glossata</taxon>
        <taxon>Ditrysia</taxon>
        <taxon>Papilionoidea</taxon>
        <taxon>Nymphalidae</taxon>
        <taxon>Nymphalinae</taxon>
        <taxon>Euphydryas</taxon>
    </lineage>
</organism>
<evidence type="ECO:0000313" key="2">
    <source>
        <dbReference type="EMBL" id="CAH2101791.1"/>
    </source>
</evidence>
<comment type="caution">
    <text evidence="2">The sequence shown here is derived from an EMBL/GenBank/DDBJ whole genome shotgun (WGS) entry which is preliminary data.</text>
</comment>
<name>A0AAU9UQG8_EUPED</name>
<reference evidence="2" key="1">
    <citation type="submission" date="2022-03" db="EMBL/GenBank/DDBJ databases">
        <authorList>
            <person name="Tunstrom K."/>
        </authorList>
    </citation>
    <scope>NUCLEOTIDE SEQUENCE</scope>
</reference>
<proteinExistence type="predicted"/>
<feature type="compositionally biased region" description="Basic and acidic residues" evidence="1">
    <location>
        <begin position="64"/>
        <end position="76"/>
    </location>
</feature>
<protein>
    <submittedName>
        <fullName evidence="2">Uncharacterized protein</fullName>
    </submittedName>
</protein>
<dbReference type="Proteomes" id="UP001153954">
    <property type="component" value="Unassembled WGS sequence"/>
</dbReference>
<evidence type="ECO:0000313" key="3">
    <source>
        <dbReference type="Proteomes" id="UP001153954"/>
    </source>
</evidence>
<accession>A0AAU9UQG8</accession>
<sequence length="115" mass="13136">MSYNRYIHVSKERHEILCERFSDFLKKVDDVNEKPFKMFDPLTKKQLEELNLIREVSRELAKKKDEDLQKAARQEAEAEAQAAAEAASEKDAAEDANENASEVKVNGIEEVPAKV</sequence>